<dbReference type="InterPro" id="IPR027417">
    <property type="entry name" value="P-loop_NTPase"/>
</dbReference>
<name>A0A967B1I6_9MICO</name>
<evidence type="ECO:0000313" key="4">
    <source>
        <dbReference type="EMBL" id="NHN56317.1"/>
    </source>
</evidence>
<protein>
    <submittedName>
        <fullName evidence="4">ABC-F family ATP-binding cassette domain-containing protein</fullName>
    </submittedName>
</protein>
<dbReference type="SUPFAM" id="SSF52540">
    <property type="entry name" value="P-loop containing nucleoside triphosphate hydrolases"/>
    <property type="match status" value="2"/>
</dbReference>
<proteinExistence type="predicted"/>
<dbReference type="Proteomes" id="UP000744769">
    <property type="component" value="Unassembled WGS sequence"/>
</dbReference>
<keyword evidence="1" id="KW-0547">Nucleotide-binding</keyword>
<dbReference type="InterPro" id="IPR017871">
    <property type="entry name" value="ABC_transporter-like_CS"/>
</dbReference>
<dbReference type="GO" id="GO:0016887">
    <property type="term" value="F:ATP hydrolysis activity"/>
    <property type="evidence" value="ECO:0007669"/>
    <property type="project" value="InterPro"/>
</dbReference>
<dbReference type="InterPro" id="IPR003439">
    <property type="entry name" value="ABC_transporter-like_ATP-bd"/>
</dbReference>
<dbReference type="Pfam" id="PF00005">
    <property type="entry name" value="ABC_tran"/>
    <property type="match status" value="2"/>
</dbReference>
<dbReference type="SMART" id="SM00382">
    <property type="entry name" value="AAA"/>
    <property type="match status" value="2"/>
</dbReference>
<evidence type="ECO:0000256" key="2">
    <source>
        <dbReference type="ARBA" id="ARBA00022840"/>
    </source>
</evidence>
<dbReference type="PANTHER" id="PTHR42855:SF1">
    <property type="entry name" value="ABC TRANSPORTER DOMAIN-CONTAINING PROTEIN"/>
    <property type="match status" value="1"/>
</dbReference>
<keyword evidence="5" id="KW-1185">Reference proteome</keyword>
<feature type="domain" description="ABC transporter" evidence="3">
    <location>
        <begin position="336"/>
        <end position="525"/>
    </location>
</feature>
<accession>A0A967B1I6</accession>
<evidence type="ECO:0000259" key="3">
    <source>
        <dbReference type="PROSITE" id="PS50893"/>
    </source>
</evidence>
<feature type="domain" description="ABC transporter" evidence="3">
    <location>
        <begin position="9"/>
        <end position="254"/>
    </location>
</feature>
<comment type="caution">
    <text evidence="4">The sequence shown here is derived from an EMBL/GenBank/DDBJ whole genome shotgun (WGS) entry which is preliminary data.</text>
</comment>
<sequence>MSAISPAALVLRDVHRTFRDRVVLDGIELTAPPGQRVGLVGENGSGKSTLLRIAAGLDVPDGGEVHRPADLGYLAQDTGLGTRHTVGRVLRDALAPLHAMVTEVERAADALPTDAAAYDRALEDATSHDAWDADRRAQEAAARLGLEQIDPSTRVGELSGGQRARLALAALLTRRPACLLLDEPTNHVDDDGLDFLESQLLSMPGVVLIATHDRVLLDRVCTTIVDLDPSHFGSDGDGGRVFTGSYAAYVRAKEQARTQWLEAFIAQREELEELRKAARTTNLDIAHDRGPRDGDKYIYGFKGSRVQATVSRRRRNAEQRIAAVERELIPKPPVPLRFRGAIAGAAGASATVRDLFVEGRVAVDRLDIATGDKLLLTGPNGSGKSSLLAVLAGRLAPDRGRLDVHVRRVGLLPQQVTFTDPRALPVDLYAATDPPVPLRELGLLHPRDLRSAVGELSVGQQHRLALALLLAEQADLLLLDEPTNHLSPALVEELEAAVRETTVTVVIASHDRWLRARWEGSAYRL</sequence>
<reference evidence="4" key="1">
    <citation type="submission" date="2020-03" db="EMBL/GenBank/DDBJ databases">
        <title>Draft sequencing of Calidifontibacter sp. DB0510.</title>
        <authorList>
            <person name="Kim D.-U."/>
        </authorList>
    </citation>
    <scope>NUCLEOTIDE SEQUENCE</scope>
    <source>
        <strain evidence="4">DB0510</strain>
    </source>
</reference>
<dbReference type="PROSITE" id="PS50893">
    <property type="entry name" value="ABC_TRANSPORTER_2"/>
    <property type="match status" value="2"/>
</dbReference>
<dbReference type="InterPro" id="IPR051309">
    <property type="entry name" value="ABCF_ATPase"/>
</dbReference>
<organism evidence="4 5">
    <name type="scientific">Metallococcus carri</name>
    <dbReference type="NCBI Taxonomy" id="1656884"/>
    <lineage>
        <taxon>Bacteria</taxon>
        <taxon>Bacillati</taxon>
        <taxon>Actinomycetota</taxon>
        <taxon>Actinomycetes</taxon>
        <taxon>Micrococcales</taxon>
        <taxon>Dermacoccaceae</taxon>
        <taxon>Metallococcus</taxon>
    </lineage>
</organism>
<gene>
    <name evidence="4" type="ORF">G9U51_11070</name>
</gene>
<dbReference type="EMBL" id="JAAOIV010000007">
    <property type="protein sequence ID" value="NHN56317.1"/>
    <property type="molecule type" value="Genomic_DNA"/>
</dbReference>
<evidence type="ECO:0000256" key="1">
    <source>
        <dbReference type="ARBA" id="ARBA00022741"/>
    </source>
</evidence>
<dbReference type="AlphaFoldDB" id="A0A967B1I6"/>
<dbReference type="Gene3D" id="3.40.50.300">
    <property type="entry name" value="P-loop containing nucleotide triphosphate hydrolases"/>
    <property type="match status" value="3"/>
</dbReference>
<dbReference type="InterPro" id="IPR003593">
    <property type="entry name" value="AAA+_ATPase"/>
</dbReference>
<dbReference type="PANTHER" id="PTHR42855">
    <property type="entry name" value="ABC TRANSPORTER ATP-BINDING SUBUNIT"/>
    <property type="match status" value="1"/>
</dbReference>
<dbReference type="RefSeq" id="WP_166196946.1">
    <property type="nucleotide sequence ID" value="NZ_JAAOIV010000007.1"/>
</dbReference>
<evidence type="ECO:0000313" key="5">
    <source>
        <dbReference type="Proteomes" id="UP000744769"/>
    </source>
</evidence>
<dbReference type="PROSITE" id="PS00211">
    <property type="entry name" value="ABC_TRANSPORTER_1"/>
    <property type="match status" value="1"/>
</dbReference>
<dbReference type="FunFam" id="3.40.50.300:FF:000011">
    <property type="entry name" value="Putative ABC transporter ATP-binding component"/>
    <property type="match status" value="1"/>
</dbReference>
<keyword evidence="2 4" id="KW-0067">ATP-binding</keyword>
<dbReference type="GO" id="GO:0005524">
    <property type="term" value="F:ATP binding"/>
    <property type="evidence" value="ECO:0007669"/>
    <property type="project" value="UniProtKB-KW"/>
</dbReference>